<reference evidence="3" key="1">
    <citation type="journal article" date="2019" name="PLoS Negl. Trop. Dis.">
        <title>Revisiting the worldwide diversity of Leptospira species in the environment.</title>
        <authorList>
            <person name="Vincent A.T."/>
            <person name="Schiettekatte O."/>
            <person name="Bourhy P."/>
            <person name="Veyrier F.J."/>
            <person name="Picardeau M."/>
        </authorList>
    </citation>
    <scope>NUCLEOTIDE SEQUENCE [LARGE SCALE GENOMIC DNA]</scope>
    <source>
        <strain evidence="3">201800295</strain>
    </source>
</reference>
<feature type="transmembrane region" description="Helical" evidence="1">
    <location>
        <begin position="375"/>
        <end position="396"/>
    </location>
</feature>
<evidence type="ECO:0008006" key="4">
    <source>
        <dbReference type="Google" id="ProtNLM"/>
    </source>
</evidence>
<dbReference type="RefSeq" id="WP_135752887.1">
    <property type="nucleotide sequence ID" value="NZ_RQFD01000001.1"/>
</dbReference>
<comment type="caution">
    <text evidence="2">The sequence shown here is derived from an EMBL/GenBank/DDBJ whole genome shotgun (WGS) entry which is preliminary data.</text>
</comment>
<protein>
    <recommendedName>
        <fullName evidence="4">Potassium channel domain-containing protein</fullName>
    </recommendedName>
</protein>
<dbReference type="EMBL" id="RQFD01000001">
    <property type="protein sequence ID" value="TGK54254.1"/>
    <property type="molecule type" value="Genomic_DNA"/>
</dbReference>
<keyword evidence="1" id="KW-1133">Transmembrane helix</keyword>
<accession>A0ABY2LAY6</accession>
<dbReference type="Proteomes" id="UP000297617">
    <property type="component" value="Unassembled WGS sequence"/>
</dbReference>
<evidence type="ECO:0000313" key="2">
    <source>
        <dbReference type="EMBL" id="TGK54254.1"/>
    </source>
</evidence>
<proteinExistence type="predicted"/>
<feature type="transmembrane region" description="Helical" evidence="1">
    <location>
        <begin position="309"/>
        <end position="330"/>
    </location>
</feature>
<keyword evidence="1" id="KW-0472">Membrane</keyword>
<organism evidence="2 3">
    <name type="scientific">Leptospira bouyouniensis</name>
    <dbReference type="NCBI Taxonomy" id="2484911"/>
    <lineage>
        <taxon>Bacteria</taxon>
        <taxon>Pseudomonadati</taxon>
        <taxon>Spirochaetota</taxon>
        <taxon>Spirochaetia</taxon>
        <taxon>Leptospirales</taxon>
        <taxon>Leptospiraceae</taxon>
        <taxon>Leptospira</taxon>
    </lineage>
</organism>
<gene>
    <name evidence="2" type="ORF">EHQ10_00370</name>
</gene>
<name>A0ABY2LAY6_9LEPT</name>
<evidence type="ECO:0000313" key="3">
    <source>
        <dbReference type="Proteomes" id="UP000297617"/>
    </source>
</evidence>
<feature type="transmembrane region" description="Helical" evidence="1">
    <location>
        <begin position="342"/>
        <end position="363"/>
    </location>
</feature>
<sequence length="400" mass="45998">MTTISLRVAINEDIKANFKYEYNEANSLIFIDEKLVRDKIPNIRDSDIIKSVSISINNDNEVITLVVCDLNHFGLNPFSNSNAEISYLKIYDIKKTFTVFRTKVKNLDIENSNGTIQESEISRIRINIEEIGRKANQPNLQYERCNLTFRNSELKSISIYGKLDKLELDNTIARQIKSSSGHSITDAKFLIHNDSSIDTLNVNGTLDYLKCFNSVLRNLQISDSKINEFNISNSSVNSILGFKTENLANKELTDFTPILNALRNNSDSTEYFNALEFSYNFRISKLKKQVFSNFFLRFVLGYGFRPFRIFFSNIIIMLLFWIIYLFLILTELDHFQINCITGIYEIVSQTGFLSITIDMSLGFNSVVPETTVGRIIVSIQTILGVIFNNLLVTSIYRRYF</sequence>
<keyword evidence="3" id="KW-1185">Reference proteome</keyword>
<evidence type="ECO:0000256" key="1">
    <source>
        <dbReference type="SAM" id="Phobius"/>
    </source>
</evidence>
<keyword evidence="1" id="KW-0812">Transmembrane</keyword>